<dbReference type="PANTHER" id="PTHR36450">
    <property type="entry name" value="THIOREDOXIN"/>
    <property type="match status" value="1"/>
</dbReference>
<dbReference type="OrthoDB" id="9800630at2"/>
<dbReference type="EMBL" id="WXEY01000004">
    <property type="protein sequence ID" value="MZP29228.1"/>
    <property type="molecule type" value="Genomic_DNA"/>
</dbReference>
<dbReference type="Gene3D" id="3.40.30.10">
    <property type="entry name" value="Glutaredoxin"/>
    <property type="match status" value="1"/>
</dbReference>
<feature type="active site" description="Nucleophile" evidence="1">
    <location>
        <position position="13"/>
    </location>
</feature>
<dbReference type="Pfam" id="PF13192">
    <property type="entry name" value="Thioredoxin_3"/>
    <property type="match status" value="1"/>
</dbReference>
<feature type="disulfide bond" description="Redox-active" evidence="2">
    <location>
        <begin position="10"/>
        <end position="13"/>
    </location>
</feature>
<protein>
    <submittedName>
        <fullName evidence="4">Thioredoxin family protein</fullName>
    </submittedName>
</protein>
<name>A0A845L640_9FIRM</name>
<evidence type="ECO:0000256" key="1">
    <source>
        <dbReference type="PIRSR" id="PIRSR037031-50"/>
    </source>
</evidence>
<dbReference type="PANTHER" id="PTHR36450:SF1">
    <property type="entry name" value="THIOREDOXIN"/>
    <property type="match status" value="1"/>
</dbReference>
<dbReference type="AlphaFoldDB" id="A0A845L640"/>
<evidence type="ECO:0000313" key="4">
    <source>
        <dbReference type="EMBL" id="MZP29228.1"/>
    </source>
</evidence>
<gene>
    <name evidence="4" type="ORF">GTO91_05850</name>
</gene>
<evidence type="ECO:0000256" key="2">
    <source>
        <dbReference type="PIRSR" id="PIRSR037031-51"/>
    </source>
</evidence>
<keyword evidence="2" id="KW-0676">Redox-active center</keyword>
<dbReference type="Proteomes" id="UP000463470">
    <property type="component" value="Unassembled WGS sequence"/>
</dbReference>
<evidence type="ECO:0000313" key="5">
    <source>
        <dbReference type="Proteomes" id="UP000463470"/>
    </source>
</evidence>
<dbReference type="PIRSF" id="PIRSF037031">
    <property type="entry name" value="Redox_disulphide_2"/>
    <property type="match status" value="1"/>
</dbReference>
<dbReference type="RefSeq" id="WP_161256261.1">
    <property type="nucleotide sequence ID" value="NZ_WXEY01000004.1"/>
</dbReference>
<comment type="caution">
    <text evidence="4">The sequence shown here is derived from an EMBL/GenBank/DDBJ whole genome shotgun (WGS) entry which is preliminary data.</text>
</comment>
<organism evidence="4 5">
    <name type="scientific">Heliomicrobium undosum</name>
    <dbReference type="NCBI Taxonomy" id="121734"/>
    <lineage>
        <taxon>Bacteria</taxon>
        <taxon>Bacillati</taxon>
        <taxon>Bacillota</taxon>
        <taxon>Clostridia</taxon>
        <taxon>Eubacteriales</taxon>
        <taxon>Heliobacteriaceae</taxon>
        <taxon>Heliomicrobium</taxon>
    </lineage>
</organism>
<dbReference type="InterPro" id="IPR036249">
    <property type="entry name" value="Thioredoxin-like_sf"/>
</dbReference>
<evidence type="ECO:0000259" key="3">
    <source>
        <dbReference type="Pfam" id="PF13192"/>
    </source>
</evidence>
<sequence>MEIKVLGAGCAKCNQLEGLVKQTLQELGKEAKVEKVTDFPTIMSFGVMATPALVVDGKVKVSGRLPSAAEVKGFLG</sequence>
<dbReference type="InterPro" id="IPR005243">
    <property type="entry name" value="THIRX-like_proc"/>
</dbReference>
<feature type="domain" description="Thioredoxin-like fold" evidence="3">
    <location>
        <begin position="1"/>
        <end position="75"/>
    </location>
</feature>
<dbReference type="NCBIfam" id="TIGR00412">
    <property type="entry name" value="redox_disulf_2"/>
    <property type="match status" value="1"/>
</dbReference>
<dbReference type="InterPro" id="IPR012336">
    <property type="entry name" value="Thioredoxin-like_fold"/>
</dbReference>
<feature type="active site" description="Nucleophile" evidence="1">
    <location>
        <position position="10"/>
    </location>
</feature>
<dbReference type="SUPFAM" id="SSF52833">
    <property type="entry name" value="Thioredoxin-like"/>
    <property type="match status" value="1"/>
</dbReference>
<reference evidence="4 5" key="1">
    <citation type="submission" date="2020-01" db="EMBL/GenBank/DDBJ databases">
        <title>Whole-genome sequence of Heliobacterium undosum DSM 13378.</title>
        <authorList>
            <person name="Kyndt J.A."/>
            <person name="Meyer T.E."/>
        </authorList>
    </citation>
    <scope>NUCLEOTIDE SEQUENCE [LARGE SCALE GENOMIC DNA]</scope>
    <source>
        <strain evidence="4 5">DSM 13378</strain>
    </source>
</reference>
<proteinExistence type="predicted"/>
<keyword evidence="5" id="KW-1185">Reference proteome</keyword>
<keyword evidence="2" id="KW-1015">Disulfide bond</keyword>
<accession>A0A845L640</accession>